<dbReference type="InterPro" id="IPR001791">
    <property type="entry name" value="Laminin_G"/>
</dbReference>
<dbReference type="SMART" id="SM00181">
    <property type="entry name" value="EGF"/>
    <property type="match status" value="2"/>
</dbReference>
<protein>
    <submittedName>
        <fullName evidence="6">Neurexin-4-like protein</fullName>
    </submittedName>
</protein>
<dbReference type="SMART" id="SM00282">
    <property type="entry name" value="LamG"/>
    <property type="match status" value="4"/>
</dbReference>
<dbReference type="Pfam" id="PF02210">
    <property type="entry name" value="Laminin_G_2"/>
    <property type="match status" value="4"/>
</dbReference>
<dbReference type="Pfam" id="PF00008">
    <property type="entry name" value="EGF"/>
    <property type="match status" value="1"/>
</dbReference>
<keyword evidence="7" id="KW-1185">Reference proteome</keyword>
<feature type="domain" description="Laminin G" evidence="4">
    <location>
        <begin position="616"/>
        <end position="780"/>
    </location>
</feature>
<comment type="caution">
    <text evidence="6">The sequence shown here is derived from an EMBL/GenBank/DDBJ whole genome shotgun (WGS) entry which is preliminary data.</text>
</comment>
<evidence type="ECO:0000256" key="1">
    <source>
        <dbReference type="ARBA" id="ARBA00023157"/>
    </source>
</evidence>
<gene>
    <name evidence="6" type="ORF">B4U80_10708</name>
</gene>
<dbReference type="PROSITE" id="PS00010">
    <property type="entry name" value="ASX_HYDROXYL"/>
    <property type="match status" value="1"/>
</dbReference>
<dbReference type="Gene3D" id="2.10.25.10">
    <property type="entry name" value="Laminin"/>
    <property type="match status" value="2"/>
</dbReference>
<dbReference type="STRING" id="299467.A0A443SRB8"/>
<dbReference type="VEuPathDB" id="VectorBase:LDEU001980"/>
<dbReference type="PROSITE" id="PS50025">
    <property type="entry name" value="LAM_G_DOMAIN"/>
    <property type="match status" value="4"/>
</dbReference>
<dbReference type="OrthoDB" id="26719at2759"/>
<sequence>ESIRFDGNSFVSINIRNQKISSFEDIIRFRFRTNNADGNILYSKGTQGDLLSIRLERNKLVVAIDLGGDGSVNTISAGSLLDDNLWHDVFISRRNRDILITVDRVVVRNRLKGDFFRLDLNHELFIGGLPLKMQQDLNVRENFTGCIENLMLNNTNVISEIKYDIQQYMYKKIGDVLYSCELQQVIPVTFLSSAAHLQVDGHYQSTMNVSFDFRTFNDDGVLVYNKFTNQGFVQLYLERGKIMIKVKGIDTPTDAISLDPFPNEVFNDGYWHRVSLYLETNRIILEVNGRPSITTRKFSMQSGIAYLIGGGIYGTTGFVGCMRYIYIQGKYIHVKTLAKEKIISRPGEILFDSCQMIDRCYPNPCEHGGTCRQTSLDFVCDCSHTGYTGAVCRVPKNALSCESFKMDNSDVKRVDIDIDVDGSGGLDPFPVTCIFSGESKTYTILHHKNEAPVLVQGYSEPGSFSQDITYDAEFDQILALVNRSHSCKQSLKYECLNARLLNTPYTRDPNFQPFSWWVSRNNQKMDYWGGSLPGTRRCSCGLYGTCRDSLKWCNCDSTGGLLANEWLVDEGDITEKDYLPIRQIRIGDTGQTVTSKKAGKFTVGALMCEGDSMFDNIITFRNPDATIDLPALEIESSLDIFFQFKTTVEKGVLIHSRGLTDFIKLEITGQKFIQFTYNIGSGQQEIKVETAYRINDNNWHSVLLEVNKKEAKLVIDKFPRTKSHSGVVRPLQLSSYLVVGATVDYHEGFVGCMRALMVNGKSIDLVKKAREQTYGLTEGCVGKCESSPCLNNGNCTDKYSTYTCDCQWTAFKGPICADEVGVNLRSDNYIRYDFETTISTLEEYIRVGFTTTEHRGLIFGISSEEGDYLSLVMSTSGSLRLVFDFGFERQEIIIKNENFALGQHHDVTIQRSEKGTKMTITVDNYEPIIYTFTIGPNADAQFTRLKSIYVGRNETMSSGDGFVGCISRVSFDDHFPLTRLFVLDRRPNIHAFPNFESLREDTCGIESVTHPPEKLETRPPPLDVDYTVGRHSDGTRTAAIIGGVITGLVVILIIALIASGRFVSRHKGDYVTHEDKGARDALDPDTAVVKGKTGPDISKKKEYFI</sequence>
<accession>A0A443SRB8</accession>
<dbReference type="CDD" id="cd00054">
    <property type="entry name" value="EGF_CA"/>
    <property type="match status" value="2"/>
</dbReference>
<feature type="non-terminal residue" evidence="6">
    <location>
        <position position="1"/>
    </location>
</feature>
<organism evidence="6 7">
    <name type="scientific">Leptotrombidium deliense</name>
    <dbReference type="NCBI Taxonomy" id="299467"/>
    <lineage>
        <taxon>Eukaryota</taxon>
        <taxon>Metazoa</taxon>
        <taxon>Ecdysozoa</taxon>
        <taxon>Arthropoda</taxon>
        <taxon>Chelicerata</taxon>
        <taxon>Arachnida</taxon>
        <taxon>Acari</taxon>
        <taxon>Acariformes</taxon>
        <taxon>Trombidiformes</taxon>
        <taxon>Prostigmata</taxon>
        <taxon>Anystina</taxon>
        <taxon>Parasitengona</taxon>
        <taxon>Trombiculoidea</taxon>
        <taxon>Trombiculidae</taxon>
        <taxon>Leptotrombidium</taxon>
    </lineage>
</organism>
<feature type="transmembrane region" description="Helical" evidence="3">
    <location>
        <begin position="1038"/>
        <end position="1058"/>
    </location>
</feature>
<dbReference type="SUPFAM" id="SSF49899">
    <property type="entry name" value="Concanavalin A-like lectins/glucanases"/>
    <property type="match status" value="4"/>
</dbReference>
<keyword evidence="3" id="KW-0812">Transmembrane</keyword>
<keyword evidence="3" id="KW-1133">Transmembrane helix</keyword>
<feature type="domain" description="Laminin G" evidence="4">
    <location>
        <begin position="2"/>
        <end position="180"/>
    </location>
</feature>
<feature type="domain" description="Laminin G" evidence="4">
    <location>
        <begin position="186"/>
        <end position="354"/>
    </location>
</feature>
<dbReference type="AlphaFoldDB" id="A0A443SRB8"/>
<dbReference type="EMBL" id="NCKV01000656">
    <property type="protein sequence ID" value="RWS30064.1"/>
    <property type="molecule type" value="Genomic_DNA"/>
</dbReference>
<dbReference type="InterPro" id="IPR013320">
    <property type="entry name" value="ConA-like_dom_sf"/>
</dbReference>
<reference evidence="6 7" key="1">
    <citation type="journal article" date="2018" name="Gigascience">
        <title>Genomes of trombidid mites reveal novel predicted allergens and laterally-transferred genes associated with secondary metabolism.</title>
        <authorList>
            <person name="Dong X."/>
            <person name="Chaisiri K."/>
            <person name="Xia D."/>
            <person name="Armstrong S.D."/>
            <person name="Fang Y."/>
            <person name="Donnelly M.J."/>
            <person name="Kadowaki T."/>
            <person name="McGarry J.W."/>
            <person name="Darby A.C."/>
            <person name="Makepeace B.L."/>
        </authorList>
    </citation>
    <scope>NUCLEOTIDE SEQUENCE [LARGE SCALE GENOMIC DNA]</scope>
    <source>
        <strain evidence="6">UoL-UT</strain>
    </source>
</reference>
<keyword evidence="1" id="KW-1015">Disulfide bond</keyword>
<dbReference type="Proteomes" id="UP000288716">
    <property type="component" value="Unassembled WGS sequence"/>
</dbReference>
<dbReference type="InterPro" id="IPR000742">
    <property type="entry name" value="EGF"/>
</dbReference>
<evidence type="ECO:0000259" key="5">
    <source>
        <dbReference type="PROSITE" id="PS50026"/>
    </source>
</evidence>
<keyword evidence="2" id="KW-0245">EGF-like domain</keyword>
<dbReference type="InterPro" id="IPR050372">
    <property type="entry name" value="Neurexin-related_CASP"/>
</dbReference>
<comment type="caution">
    <text evidence="2">Lacks conserved residue(s) required for the propagation of feature annotation.</text>
</comment>
<dbReference type="PROSITE" id="PS50026">
    <property type="entry name" value="EGF_3"/>
    <property type="match status" value="2"/>
</dbReference>
<dbReference type="InterPro" id="IPR000152">
    <property type="entry name" value="EGF-type_Asp/Asn_hydroxyl_site"/>
</dbReference>
<feature type="domain" description="Laminin G" evidence="4">
    <location>
        <begin position="819"/>
        <end position="1003"/>
    </location>
</feature>
<keyword evidence="3" id="KW-0472">Membrane</keyword>
<dbReference type="Gene3D" id="2.60.120.200">
    <property type="match status" value="4"/>
</dbReference>
<dbReference type="PANTHER" id="PTHR15036">
    <property type="entry name" value="PIKACHURIN-LIKE PROTEIN"/>
    <property type="match status" value="1"/>
</dbReference>
<evidence type="ECO:0000259" key="4">
    <source>
        <dbReference type="PROSITE" id="PS50025"/>
    </source>
</evidence>
<feature type="domain" description="EGF-like" evidence="5">
    <location>
        <begin position="356"/>
        <end position="393"/>
    </location>
</feature>
<feature type="domain" description="EGF-like" evidence="5">
    <location>
        <begin position="781"/>
        <end position="817"/>
    </location>
</feature>
<dbReference type="PANTHER" id="PTHR15036:SF91">
    <property type="entry name" value="NEUREXIN-4"/>
    <property type="match status" value="1"/>
</dbReference>
<dbReference type="CDD" id="cd00110">
    <property type="entry name" value="LamG"/>
    <property type="match status" value="4"/>
</dbReference>
<evidence type="ECO:0000256" key="3">
    <source>
        <dbReference type="SAM" id="Phobius"/>
    </source>
</evidence>
<evidence type="ECO:0000313" key="6">
    <source>
        <dbReference type="EMBL" id="RWS30064.1"/>
    </source>
</evidence>
<proteinExistence type="predicted"/>
<dbReference type="Gene3D" id="2.60.120.1000">
    <property type="match status" value="1"/>
</dbReference>
<evidence type="ECO:0000313" key="7">
    <source>
        <dbReference type="Proteomes" id="UP000288716"/>
    </source>
</evidence>
<name>A0A443SRB8_9ACAR</name>
<evidence type="ECO:0000256" key="2">
    <source>
        <dbReference type="PROSITE-ProRule" id="PRU00076"/>
    </source>
</evidence>